<evidence type="ECO:0000313" key="1">
    <source>
        <dbReference type="EMBL" id="CBX30258.1"/>
    </source>
</evidence>
<protein>
    <submittedName>
        <fullName evidence="1">Uncharacterized protein</fullName>
    </submittedName>
</protein>
<reference evidence="1" key="1">
    <citation type="journal article" date="2011" name="Environ. Microbiol.">
        <title>Genomic insights into the metabolic potential of the polycyclic aromatic hydrocarbon degrading sulfate-reducing Deltaproteobacterium N47.</title>
        <authorList>
            <person name="Bergmann F."/>
            <person name="Selesi D."/>
            <person name="Weinmaier T."/>
            <person name="Tischler P."/>
            <person name="Rattei T."/>
            <person name="Meckenstock R.U."/>
        </authorList>
    </citation>
    <scope>NUCLEOTIDE SEQUENCE</scope>
</reference>
<name>E1YHY9_9BACT</name>
<proteinExistence type="predicted"/>
<gene>
    <name evidence="1" type="ORF">N47_D30670</name>
</gene>
<sequence>MCVGLKKGNSRIGYGKPVPLSFNTHEKPLHVRLLPDSEGFTFGLFEDNGFPEGAQKRASG</sequence>
<dbReference type="EMBL" id="FR695874">
    <property type="protein sequence ID" value="CBX30258.1"/>
    <property type="molecule type" value="Genomic_DNA"/>
</dbReference>
<accession>E1YHY9</accession>
<dbReference type="AlphaFoldDB" id="E1YHY9"/>
<organism evidence="1">
    <name type="scientific">uncultured Desulfobacterium sp</name>
    <dbReference type="NCBI Taxonomy" id="201089"/>
    <lineage>
        <taxon>Bacteria</taxon>
        <taxon>Pseudomonadati</taxon>
        <taxon>Thermodesulfobacteriota</taxon>
        <taxon>Desulfobacteria</taxon>
        <taxon>Desulfobacterales</taxon>
        <taxon>Desulfobacteriaceae</taxon>
        <taxon>Desulfobacterium</taxon>
        <taxon>environmental samples</taxon>
    </lineage>
</organism>